<evidence type="ECO:0000313" key="1">
    <source>
        <dbReference type="EMBL" id="TKR60796.1"/>
    </source>
</evidence>
<dbReference type="AlphaFoldDB" id="A0A4U5LX50"/>
<evidence type="ECO:0000313" key="2">
    <source>
        <dbReference type="Proteomes" id="UP000298663"/>
    </source>
</evidence>
<reference evidence="1 2" key="1">
    <citation type="journal article" date="2015" name="Genome Biol.">
        <title>Comparative genomics of Steinernema reveals deeply conserved gene regulatory networks.</title>
        <authorList>
            <person name="Dillman A.R."/>
            <person name="Macchietto M."/>
            <person name="Porter C.F."/>
            <person name="Rogers A."/>
            <person name="Williams B."/>
            <person name="Antoshechkin I."/>
            <person name="Lee M.M."/>
            <person name="Goodwin Z."/>
            <person name="Lu X."/>
            <person name="Lewis E.E."/>
            <person name="Goodrich-Blair H."/>
            <person name="Stock S.P."/>
            <person name="Adams B.J."/>
            <person name="Sternberg P.W."/>
            <person name="Mortazavi A."/>
        </authorList>
    </citation>
    <scope>NUCLEOTIDE SEQUENCE [LARGE SCALE GENOMIC DNA]</scope>
    <source>
        <strain evidence="1 2">ALL</strain>
    </source>
</reference>
<comment type="caution">
    <text evidence="1">The sequence shown here is derived from an EMBL/GenBank/DDBJ whole genome shotgun (WGS) entry which is preliminary data.</text>
</comment>
<proteinExistence type="predicted"/>
<dbReference type="Proteomes" id="UP000298663">
    <property type="component" value="Unassembled WGS sequence"/>
</dbReference>
<accession>A0A4U5LX50</accession>
<protein>
    <submittedName>
        <fullName evidence="1">Uncharacterized protein</fullName>
    </submittedName>
</protein>
<organism evidence="1 2">
    <name type="scientific">Steinernema carpocapsae</name>
    <name type="common">Entomopathogenic nematode</name>
    <dbReference type="NCBI Taxonomy" id="34508"/>
    <lineage>
        <taxon>Eukaryota</taxon>
        <taxon>Metazoa</taxon>
        <taxon>Ecdysozoa</taxon>
        <taxon>Nematoda</taxon>
        <taxon>Chromadorea</taxon>
        <taxon>Rhabditida</taxon>
        <taxon>Tylenchina</taxon>
        <taxon>Panagrolaimomorpha</taxon>
        <taxon>Strongyloidoidea</taxon>
        <taxon>Steinernematidae</taxon>
        <taxon>Steinernema</taxon>
    </lineage>
</organism>
<gene>
    <name evidence="1" type="ORF">L596_027988</name>
</gene>
<reference evidence="1 2" key="2">
    <citation type="journal article" date="2019" name="G3 (Bethesda)">
        <title>Hybrid Assembly of the Genome of the Entomopathogenic Nematode Steinernema carpocapsae Identifies the X-Chromosome.</title>
        <authorList>
            <person name="Serra L."/>
            <person name="Macchietto M."/>
            <person name="Macias-Munoz A."/>
            <person name="McGill C.J."/>
            <person name="Rodriguez I.M."/>
            <person name="Rodriguez B."/>
            <person name="Murad R."/>
            <person name="Mortazavi A."/>
        </authorList>
    </citation>
    <scope>NUCLEOTIDE SEQUENCE [LARGE SCALE GENOMIC DNA]</scope>
    <source>
        <strain evidence="1 2">ALL</strain>
    </source>
</reference>
<keyword evidence="2" id="KW-1185">Reference proteome</keyword>
<name>A0A4U5LX50_STECR</name>
<sequence length="83" mass="9493">MQICPNRLRSPSNNAREFRTFCFPLACPFRPSDHAAVPSRSFRAQLIRWLSESITSLVYKLLIVSVDANPLSRDSEEVRSSPR</sequence>
<dbReference type="EMBL" id="AZBU02000011">
    <property type="protein sequence ID" value="TKR60796.1"/>
    <property type="molecule type" value="Genomic_DNA"/>
</dbReference>